<organism evidence="6 7">
    <name type="scientific">Rubrobacter taiwanensis</name>
    <dbReference type="NCBI Taxonomy" id="185139"/>
    <lineage>
        <taxon>Bacteria</taxon>
        <taxon>Bacillati</taxon>
        <taxon>Actinomycetota</taxon>
        <taxon>Rubrobacteria</taxon>
        <taxon>Rubrobacterales</taxon>
        <taxon>Rubrobacteraceae</taxon>
        <taxon>Rubrobacter</taxon>
    </lineage>
</organism>
<keyword evidence="4" id="KW-0472">Membrane</keyword>
<dbReference type="EMBL" id="SKBU01000003">
    <property type="protein sequence ID" value="TCJ20526.1"/>
    <property type="molecule type" value="Genomic_DNA"/>
</dbReference>
<evidence type="ECO:0000256" key="5">
    <source>
        <dbReference type="RuleBase" id="RU363041"/>
    </source>
</evidence>
<dbReference type="Proteomes" id="UP000295244">
    <property type="component" value="Unassembled WGS sequence"/>
</dbReference>
<comment type="similarity">
    <text evidence="5">Belongs to the 4-toluene sulfonate uptake permease (TSUP) (TC 2.A.102) family.</text>
</comment>
<keyword evidence="5" id="KW-1003">Cell membrane</keyword>
<keyword evidence="3" id="KW-1133">Transmembrane helix</keyword>
<sequence>MDALQLLILALLGFFGGALSGLAGVGGGVLMVPLMVLGLGLRPKVAIELPASP</sequence>
<dbReference type="AlphaFoldDB" id="A0A4R1BTC0"/>
<keyword evidence="2" id="KW-0812">Transmembrane</keyword>
<evidence type="ECO:0000256" key="1">
    <source>
        <dbReference type="ARBA" id="ARBA00004141"/>
    </source>
</evidence>
<name>A0A4R1BTC0_9ACTN</name>
<dbReference type="InterPro" id="IPR002781">
    <property type="entry name" value="TM_pro_TauE-like"/>
</dbReference>
<keyword evidence="7" id="KW-1185">Reference proteome</keyword>
<comment type="subcellular location">
    <subcellularLocation>
        <location evidence="5">Cell membrane</location>
        <topology evidence="5">Multi-pass membrane protein</topology>
    </subcellularLocation>
    <subcellularLocation>
        <location evidence="1">Membrane</location>
        <topology evidence="1">Multi-pass membrane protein</topology>
    </subcellularLocation>
</comment>
<accession>A0A4R1BTC0</accession>
<evidence type="ECO:0000256" key="3">
    <source>
        <dbReference type="ARBA" id="ARBA00022989"/>
    </source>
</evidence>
<evidence type="ECO:0000313" key="6">
    <source>
        <dbReference type="EMBL" id="TCJ20526.1"/>
    </source>
</evidence>
<comment type="caution">
    <text evidence="6">The sequence shown here is derived from an EMBL/GenBank/DDBJ whole genome shotgun (WGS) entry which is preliminary data.</text>
</comment>
<evidence type="ECO:0000256" key="4">
    <source>
        <dbReference type="ARBA" id="ARBA00023136"/>
    </source>
</evidence>
<reference evidence="6 7" key="1">
    <citation type="submission" date="2019-03" db="EMBL/GenBank/DDBJ databases">
        <title>Whole genome sequence of a novel Rubrobacter taiwanensis strain, isolated from Yellowstone National Park.</title>
        <authorList>
            <person name="Freed S."/>
            <person name="Ramaley R.F."/>
            <person name="Kyndt J.A."/>
        </authorList>
    </citation>
    <scope>NUCLEOTIDE SEQUENCE [LARGE SCALE GENOMIC DNA]</scope>
    <source>
        <strain evidence="6 7">Yellowstone</strain>
    </source>
</reference>
<dbReference type="RefSeq" id="WP_132687509.1">
    <property type="nucleotide sequence ID" value="NZ_SKBU01000003.1"/>
</dbReference>
<proteinExistence type="inferred from homology"/>
<evidence type="ECO:0000313" key="7">
    <source>
        <dbReference type="Proteomes" id="UP000295244"/>
    </source>
</evidence>
<dbReference type="GO" id="GO:0005886">
    <property type="term" value="C:plasma membrane"/>
    <property type="evidence" value="ECO:0007669"/>
    <property type="project" value="UniProtKB-SubCell"/>
</dbReference>
<evidence type="ECO:0000256" key="2">
    <source>
        <dbReference type="ARBA" id="ARBA00022692"/>
    </source>
</evidence>
<gene>
    <name evidence="6" type="ORF">E0L93_01510</name>
</gene>
<dbReference type="Pfam" id="PF01925">
    <property type="entry name" value="TauE"/>
    <property type="match status" value="1"/>
</dbReference>
<protein>
    <recommendedName>
        <fullName evidence="5">Probable membrane transporter protein</fullName>
    </recommendedName>
</protein>